<comment type="caution">
    <text evidence="1">The sequence shown here is derived from an EMBL/GenBank/DDBJ whole genome shotgun (WGS) entry which is preliminary data.</text>
</comment>
<evidence type="ECO:0000313" key="1">
    <source>
        <dbReference type="EMBL" id="MEU0157096.1"/>
    </source>
</evidence>
<name>A0ABV2VWB7_9ACTN</name>
<feature type="non-terminal residue" evidence="1">
    <location>
        <position position="69"/>
    </location>
</feature>
<protein>
    <submittedName>
        <fullName evidence="1">Uncharacterized protein</fullName>
    </submittedName>
</protein>
<evidence type="ECO:0000313" key="2">
    <source>
        <dbReference type="Proteomes" id="UP001550348"/>
    </source>
</evidence>
<keyword evidence="2" id="KW-1185">Reference proteome</keyword>
<reference evidence="1 2" key="1">
    <citation type="submission" date="2024-06" db="EMBL/GenBank/DDBJ databases">
        <title>The Natural Products Discovery Center: Release of the First 8490 Sequenced Strains for Exploring Actinobacteria Biosynthetic Diversity.</title>
        <authorList>
            <person name="Kalkreuter E."/>
            <person name="Kautsar S.A."/>
            <person name="Yang D."/>
            <person name="Bader C.D."/>
            <person name="Teijaro C.N."/>
            <person name="Fluegel L."/>
            <person name="Davis C.M."/>
            <person name="Simpson J.R."/>
            <person name="Lauterbach L."/>
            <person name="Steele A.D."/>
            <person name="Gui C."/>
            <person name="Meng S."/>
            <person name="Li G."/>
            <person name="Viehrig K."/>
            <person name="Ye F."/>
            <person name="Su P."/>
            <person name="Kiefer A.F."/>
            <person name="Nichols A."/>
            <person name="Cepeda A.J."/>
            <person name="Yan W."/>
            <person name="Fan B."/>
            <person name="Jiang Y."/>
            <person name="Adhikari A."/>
            <person name="Zheng C.-J."/>
            <person name="Schuster L."/>
            <person name="Cowan T.M."/>
            <person name="Smanski M.J."/>
            <person name="Chevrette M.G."/>
            <person name="De Carvalho L.P.S."/>
            <person name="Shen B."/>
        </authorList>
    </citation>
    <scope>NUCLEOTIDE SEQUENCE [LARGE SCALE GENOMIC DNA]</scope>
    <source>
        <strain evidence="1 2">NPDC006286</strain>
    </source>
</reference>
<dbReference type="RefSeq" id="WP_355668559.1">
    <property type="nucleotide sequence ID" value="NZ_JBEXRX010000320.1"/>
</dbReference>
<dbReference type="EMBL" id="JBEXRX010000320">
    <property type="protein sequence ID" value="MEU0157096.1"/>
    <property type="molecule type" value="Genomic_DNA"/>
</dbReference>
<accession>A0ABV2VWB7</accession>
<sequence length="69" mass="7469">MLRTALSWAFLGGSGHGEATGRPFPALTAFNARSPAGRKRQRAPDRPVAAKLAAVGLLADRKERRDLER</sequence>
<proteinExistence type="predicted"/>
<dbReference type="Proteomes" id="UP001550348">
    <property type="component" value="Unassembled WGS sequence"/>
</dbReference>
<gene>
    <name evidence="1" type="ORF">ABZ071_35650</name>
</gene>
<organism evidence="1 2">
    <name type="scientific">Micromonospora fulviviridis</name>
    <dbReference type="NCBI Taxonomy" id="47860"/>
    <lineage>
        <taxon>Bacteria</taxon>
        <taxon>Bacillati</taxon>
        <taxon>Actinomycetota</taxon>
        <taxon>Actinomycetes</taxon>
        <taxon>Micromonosporales</taxon>
        <taxon>Micromonosporaceae</taxon>
        <taxon>Micromonospora</taxon>
    </lineage>
</organism>